<dbReference type="Pfam" id="PF00646">
    <property type="entry name" value="F-box"/>
    <property type="match status" value="1"/>
</dbReference>
<dbReference type="AlphaFoldDB" id="A0A1U7X9Q9"/>
<feature type="domain" description="F-box" evidence="1">
    <location>
        <begin position="4"/>
        <end position="41"/>
    </location>
</feature>
<gene>
    <name evidence="3" type="primary">LOC104234517</name>
</gene>
<dbReference type="Proteomes" id="UP000189701">
    <property type="component" value="Unplaced"/>
</dbReference>
<dbReference type="PANTHER" id="PTHR31672">
    <property type="entry name" value="BNACNNG10540D PROTEIN"/>
    <property type="match status" value="1"/>
</dbReference>
<dbReference type="eggNOG" id="ENOG502STI4">
    <property type="taxonomic scope" value="Eukaryota"/>
</dbReference>
<evidence type="ECO:0000259" key="1">
    <source>
        <dbReference type="Pfam" id="PF00646"/>
    </source>
</evidence>
<evidence type="ECO:0000313" key="2">
    <source>
        <dbReference type="Proteomes" id="UP000189701"/>
    </source>
</evidence>
<dbReference type="OrthoDB" id="1256863at2759"/>
<proteinExistence type="predicted"/>
<dbReference type="PANTHER" id="PTHR31672:SF13">
    <property type="entry name" value="F-BOX PROTEIN CPR30-LIKE"/>
    <property type="match status" value="1"/>
</dbReference>
<protein>
    <submittedName>
        <fullName evidence="3">F-box protein At3g16210</fullName>
    </submittedName>
</protein>
<organism evidence="2 3">
    <name type="scientific">Nicotiana sylvestris</name>
    <name type="common">Wood tobacco</name>
    <name type="synonym">South American tobacco</name>
    <dbReference type="NCBI Taxonomy" id="4096"/>
    <lineage>
        <taxon>Eukaryota</taxon>
        <taxon>Viridiplantae</taxon>
        <taxon>Streptophyta</taxon>
        <taxon>Embryophyta</taxon>
        <taxon>Tracheophyta</taxon>
        <taxon>Spermatophyta</taxon>
        <taxon>Magnoliopsida</taxon>
        <taxon>eudicotyledons</taxon>
        <taxon>Gunneridae</taxon>
        <taxon>Pentapetalae</taxon>
        <taxon>asterids</taxon>
        <taxon>lamiids</taxon>
        <taxon>Solanales</taxon>
        <taxon>Solanaceae</taxon>
        <taxon>Nicotianoideae</taxon>
        <taxon>Nicotianeae</taxon>
        <taxon>Nicotiana</taxon>
    </lineage>
</organism>
<accession>A0A1U7X9Q9</accession>
<name>A0A1U7X9Q9_NICSY</name>
<dbReference type="RefSeq" id="XP_009786391.1">
    <property type="nucleotide sequence ID" value="XM_009788089.1"/>
</dbReference>
<keyword evidence="2" id="KW-1185">Reference proteome</keyword>
<reference evidence="2" key="1">
    <citation type="journal article" date="2013" name="Genome Biol.">
        <title>Reference genomes and transcriptomes of Nicotiana sylvestris and Nicotiana tomentosiformis.</title>
        <authorList>
            <person name="Sierro N."/>
            <person name="Battey J.N."/>
            <person name="Ouadi S."/>
            <person name="Bovet L."/>
            <person name="Goepfert S."/>
            <person name="Bakaher N."/>
            <person name="Peitsch M.C."/>
            <person name="Ivanov N.V."/>
        </authorList>
    </citation>
    <scope>NUCLEOTIDE SEQUENCE [LARGE SCALE GENOMIC DNA]</scope>
</reference>
<dbReference type="InterPro" id="IPR036047">
    <property type="entry name" value="F-box-like_dom_sf"/>
</dbReference>
<dbReference type="InterPro" id="IPR001810">
    <property type="entry name" value="F-box_dom"/>
</dbReference>
<evidence type="ECO:0000313" key="3">
    <source>
        <dbReference type="RefSeq" id="XP_009786391.1"/>
    </source>
</evidence>
<sequence>MPNNFPHDITIDILLKLPVKSLLRFKPVCKSWCSQIEDRQFIMQHRDRCQNDINCHKIFLACWNRWDHCDYYSIDAPLQHDSVVSHLELPLFPDINHSFSALYSNTCVFVNSCNGLFLLVFSSVNIALWNPTIKESRRIPSPISNDGKEELYNRDFYG</sequence>
<reference evidence="3" key="2">
    <citation type="submission" date="2025-08" db="UniProtKB">
        <authorList>
            <consortium name="RefSeq"/>
        </authorList>
    </citation>
    <scope>IDENTIFICATION</scope>
    <source>
        <tissue evidence="3">Leaf</tissue>
    </source>
</reference>
<dbReference type="InterPro" id="IPR050796">
    <property type="entry name" value="SCF_F-box_component"/>
</dbReference>
<dbReference type="SUPFAM" id="SSF81383">
    <property type="entry name" value="F-box domain"/>
    <property type="match status" value="1"/>
</dbReference>
<dbReference type="Gene3D" id="1.20.1280.50">
    <property type="match status" value="1"/>
</dbReference>